<dbReference type="GO" id="GO:0003676">
    <property type="term" value="F:nucleic acid binding"/>
    <property type="evidence" value="ECO:0007669"/>
    <property type="project" value="InterPro"/>
</dbReference>
<sequence>MKVEQPSCHCCAALPQAVETFKSTFRFPTVFGDYLNNCVTKLEVIDYNTNFIHVACPDHVDVAHIDSLVVAVKGIHAPRFSDDISTIGVYFGPENPNNAKRFLSDGTFTGPRAELHAALAGLKISRRICAEGGFCSCPEHEEGHECVVRHLVAKTESEYVARGMGGGERDREPWIWRWRENGWLTVNEEPVKNRDLWKALWRELKGLGVLGVRVDWWLAPNSDNNEAYCVAGGVLSAIDLSPDEKHTEWLTDELQRHAGCDHPLDMDPRAVPESCVLLEKKSKM</sequence>
<organism evidence="1 2">
    <name type="scientific">Colletotrichum chrysophilum</name>
    <dbReference type="NCBI Taxonomy" id="1836956"/>
    <lineage>
        <taxon>Eukaryota</taxon>
        <taxon>Fungi</taxon>
        <taxon>Dikarya</taxon>
        <taxon>Ascomycota</taxon>
        <taxon>Pezizomycotina</taxon>
        <taxon>Sordariomycetes</taxon>
        <taxon>Hypocreomycetidae</taxon>
        <taxon>Glomerellales</taxon>
        <taxon>Glomerellaceae</taxon>
        <taxon>Colletotrichum</taxon>
        <taxon>Colletotrichum gloeosporioides species complex</taxon>
    </lineage>
</organism>
<protein>
    <submittedName>
        <fullName evidence="1">Ribonuclease</fullName>
    </submittedName>
</protein>
<dbReference type="InterPro" id="IPR036397">
    <property type="entry name" value="RNaseH_sf"/>
</dbReference>
<dbReference type="SUPFAM" id="SSF53098">
    <property type="entry name" value="Ribonuclease H-like"/>
    <property type="match status" value="1"/>
</dbReference>
<dbReference type="Proteomes" id="UP001243330">
    <property type="component" value="Unassembled WGS sequence"/>
</dbReference>
<dbReference type="AlphaFoldDB" id="A0AAD9EAK9"/>
<dbReference type="EMBL" id="JAQOWY010000541">
    <property type="protein sequence ID" value="KAK1840662.1"/>
    <property type="molecule type" value="Genomic_DNA"/>
</dbReference>
<gene>
    <name evidence="1" type="ORF">CCHR01_16702</name>
</gene>
<comment type="caution">
    <text evidence="1">The sequence shown here is derived from an EMBL/GenBank/DDBJ whole genome shotgun (WGS) entry which is preliminary data.</text>
</comment>
<evidence type="ECO:0000313" key="2">
    <source>
        <dbReference type="Proteomes" id="UP001243330"/>
    </source>
</evidence>
<keyword evidence="2" id="KW-1185">Reference proteome</keyword>
<proteinExistence type="predicted"/>
<evidence type="ECO:0000313" key="1">
    <source>
        <dbReference type="EMBL" id="KAK1840662.1"/>
    </source>
</evidence>
<name>A0AAD9EAK9_9PEZI</name>
<accession>A0AAD9EAK9</accession>
<reference evidence="1" key="1">
    <citation type="submission" date="2023-01" db="EMBL/GenBank/DDBJ databases">
        <title>Colletotrichum chrysophilum M932 genome sequence.</title>
        <authorList>
            <person name="Baroncelli R."/>
        </authorList>
    </citation>
    <scope>NUCLEOTIDE SEQUENCE</scope>
    <source>
        <strain evidence="1">M932</strain>
    </source>
</reference>
<dbReference type="Gene3D" id="3.30.420.10">
    <property type="entry name" value="Ribonuclease H-like superfamily/Ribonuclease H"/>
    <property type="match status" value="1"/>
</dbReference>
<dbReference type="InterPro" id="IPR012337">
    <property type="entry name" value="RNaseH-like_sf"/>
</dbReference>